<dbReference type="EMBL" id="CP007032">
    <property type="protein sequence ID" value="AHF07075.1"/>
    <property type="molecule type" value="Genomic_DNA"/>
</dbReference>
<evidence type="ECO:0000259" key="1">
    <source>
        <dbReference type="Pfam" id="PF02754"/>
    </source>
</evidence>
<dbReference type="STRING" id="871968.DESME_08315"/>
<dbReference type="InterPro" id="IPR004017">
    <property type="entry name" value="Cys_rich_dom"/>
</dbReference>
<accession>W0E881</accession>
<feature type="domain" description="Cysteine-rich" evidence="1">
    <location>
        <begin position="226"/>
        <end position="310"/>
    </location>
</feature>
<dbReference type="RefSeq" id="WP_006717165.1">
    <property type="nucleotide sequence ID" value="NZ_CP007032.1"/>
</dbReference>
<dbReference type="GO" id="GO:0005886">
    <property type="term" value="C:plasma membrane"/>
    <property type="evidence" value="ECO:0007669"/>
    <property type="project" value="TreeGrafter"/>
</dbReference>
<dbReference type="AlphaFoldDB" id="W0E881"/>
<protein>
    <submittedName>
        <fullName evidence="2">Fe-S oxidoreductase</fullName>
    </submittedName>
</protein>
<dbReference type="Proteomes" id="UP000010847">
    <property type="component" value="Chromosome"/>
</dbReference>
<dbReference type="OrthoDB" id="5412852at2"/>
<dbReference type="HOGENOM" id="CLU_023081_2_1_9"/>
<sequence length="335" mass="37596">MATQPIEEHVERKFPAVLEIIRENIMKHGNPLALNGTEVSSWAKDMNLPKTGDLLFYTGGEYQLLPFIDSLVKLITVFDQGSPLFTMGIGVRNLLEKAGINAEKVYGSVLSQDKERYQAVNKKAARILQSLGYNLCYSGDEELYSGALLYELGYWEDLKVYAQRVQHVLQKSGAKTLVCLSPHAAEVLKLVYPKLGISLNIEIKTFVELVWEQRHKLEKASSGPTVVIHDSCRLARDLHITEELRDILTAVGVEFCEAKRNKEWTTCCGGPSKFTAPKLSHTMSERRVKELQDTGAELMLTSCPYCLSALEGALDKNDKKQVVDLIEFLYRGIAR</sequence>
<dbReference type="PANTHER" id="PTHR43255:SF2">
    <property type="entry name" value="HETERODISULFIDE REDUCTASE RELATED PROTEIN"/>
    <property type="match status" value="1"/>
</dbReference>
<dbReference type="GO" id="GO:0016491">
    <property type="term" value="F:oxidoreductase activity"/>
    <property type="evidence" value="ECO:0007669"/>
    <property type="project" value="UniProtKB-ARBA"/>
</dbReference>
<name>W0E881_9FIRM</name>
<dbReference type="InterPro" id="IPR051460">
    <property type="entry name" value="HdrC_iron-sulfur_subunit"/>
</dbReference>
<dbReference type="eggNOG" id="COG0247">
    <property type="taxonomic scope" value="Bacteria"/>
</dbReference>
<keyword evidence="3" id="KW-1185">Reference proteome</keyword>
<evidence type="ECO:0000313" key="3">
    <source>
        <dbReference type="Proteomes" id="UP000010847"/>
    </source>
</evidence>
<gene>
    <name evidence="2" type="ORF">DESME_08315</name>
</gene>
<proteinExistence type="predicted"/>
<evidence type="ECO:0000313" key="2">
    <source>
        <dbReference type="EMBL" id="AHF07075.1"/>
    </source>
</evidence>
<organism evidence="2 3">
    <name type="scientific">Desulfitobacterium metallireducens DSM 15288</name>
    <dbReference type="NCBI Taxonomy" id="871968"/>
    <lineage>
        <taxon>Bacteria</taxon>
        <taxon>Bacillati</taxon>
        <taxon>Bacillota</taxon>
        <taxon>Clostridia</taxon>
        <taxon>Eubacteriales</taxon>
        <taxon>Desulfitobacteriaceae</taxon>
        <taxon>Desulfitobacterium</taxon>
    </lineage>
</organism>
<dbReference type="KEGG" id="dmt:DESME_08315"/>
<dbReference type="Pfam" id="PF02754">
    <property type="entry name" value="CCG"/>
    <property type="match status" value="1"/>
</dbReference>
<dbReference type="PANTHER" id="PTHR43255">
    <property type="entry name" value="IRON-SULFUR-BINDING OXIDOREDUCTASE FADF-RELATED-RELATED"/>
    <property type="match status" value="1"/>
</dbReference>
<reference evidence="2 3" key="1">
    <citation type="submission" date="2013-12" db="EMBL/GenBank/DDBJ databases">
        <authorList>
            <consortium name="DOE Joint Genome Institute"/>
            <person name="Smidt H."/>
            <person name="Huntemann M."/>
            <person name="Han J."/>
            <person name="Chen A."/>
            <person name="Kyrpides N."/>
            <person name="Mavromatis K."/>
            <person name="Markowitz V."/>
            <person name="Palaniappan K."/>
            <person name="Ivanova N."/>
            <person name="Schaumberg A."/>
            <person name="Pati A."/>
            <person name="Liolios K."/>
            <person name="Nordberg H.P."/>
            <person name="Cantor M.N."/>
            <person name="Hua S.X."/>
            <person name="Woyke T."/>
        </authorList>
    </citation>
    <scope>NUCLEOTIDE SEQUENCE [LARGE SCALE GENOMIC DNA]</scope>
    <source>
        <strain evidence="3">DSM 15288</strain>
    </source>
</reference>